<reference evidence="1" key="1">
    <citation type="submission" date="2022-02" db="EMBL/GenBank/DDBJ databases">
        <title>Plant Genome Project.</title>
        <authorList>
            <person name="Zhang R.-G."/>
        </authorList>
    </citation>
    <scope>NUCLEOTIDE SEQUENCE</scope>
    <source>
        <strain evidence="1">AT1</strain>
    </source>
</reference>
<sequence>MEMLESLNLSTNRLFCKIPGSLAHLNFLSVLNLSTNNLSGKIPLGTQLQSCDASAYSRNPELCGLPLPNKCPGEQKTSKSPNTAHPKDKNIQEDEDSSITQSFYFSMGLGFFFGFWGVFGTILFNSRSPNAFFMFLNHIMDWIYVTMKLNWEDYKGGLRSLSVMLQNKTLWS</sequence>
<keyword evidence="2" id="KW-1185">Reference proteome</keyword>
<gene>
    <name evidence="1" type="ORF">RHMOL_Rhmol05G0010700</name>
</gene>
<protein>
    <submittedName>
        <fullName evidence="1">Uncharacterized protein</fullName>
    </submittedName>
</protein>
<dbReference type="EMBL" id="CM046392">
    <property type="protein sequence ID" value="KAI8553375.1"/>
    <property type="molecule type" value="Genomic_DNA"/>
</dbReference>
<dbReference type="Proteomes" id="UP001062846">
    <property type="component" value="Chromosome 5"/>
</dbReference>
<name>A0ACC0NJK2_RHOML</name>
<organism evidence="1 2">
    <name type="scientific">Rhododendron molle</name>
    <name type="common">Chinese azalea</name>
    <name type="synonym">Azalea mollis</name>
    <dbReference type="NCBI Taxonomy" id="49168"/>
    <lineage>
        <taxon>Eukaryota</taxon>
        <taxon>Viridiplantae</taxon>
        <taxon>Streptophyta</taxon>
        <taxon>Embryophyta</taxon>
        <taxon>Tracheophyta</taxon>
        <taxon>Spermatophyta</taxon>
        <taxon>Magnoliopsida</taxon>
        <taxon>eudicotyledons</taxon>
        <taxon>Gunneridae</taxon>
        <taxon>Pentapetalae</taxon>
        <taxon>asterids</taxon>
        <taxon>Ericales</taxon>
        <taxon>Ericaceae</taxon>
        <taxon>Ericoideae</taxon>
        <taxon>Rhodoreae</taxon>
        <taxon>Rhododendron</taxon>
    </lineage>
</organism>
<evidence type="ECO:0000313" key="1">
    <source>
        <dbReference type="EMBL" id="KAI8553375.1"/>
    </source>
</evidence>
<proteinExistence type="predicted"/>
<evidence type="ECO:0000313" key="2">
    <source>
        <dbReference type="Proteomes" id="UP001062846"/>
    </source>
</evidence>
<accession>A0ACC0NJK2</accession>
<comment type="caution">
    <text evidence="1">The sequence shown here is derived from an EMBL/GenBank/DDBJ whole genome shotgun (WGS) entry which is preliminary data.</text>
</comment>